<dbReference type="Proteomes" id="UP000177967">
    <property type="component" value="Unassembled WGS sequence"/>
</dbReference>
<sequence>MAKKAGVKVEEFALGFPPRLISKKIGETRYSINALPIGGYVRLFGEDMPTETENHRSFFAQSLPVKLAVALAGAFMNVVLGIIAFTVLYANIGIPTSETNYPVILAVNPDSPAHKANLKALDRIIKIGDREVKTDKEVKDAVVFYAGKQVQITVDRTPLTLLSNLFVQKSAREVVSVWATPRANPEAGQGPLGIAIDTIPVTQTTFYPFLEMVVKASGRGVSDSIEFTRQILFGLGNMVKNLVVQKQVPEDVSGPVGIYQIVNVVAKTGWLPLLSLLGVLSLNLAVINALPFPGLDGARALFVIIHGATGRKIAPAVERNIHYAGIVLLILLVLLISIRDVARLFG</sequence>
<feature type="transmembrane region" description="Helical" evidence="11">
    <location>
        <begin position="67"/>
        <end position="90"/>
    </location>
</feature>
<evidence type="ECO:0000313" key="14">
    <source>
        <dbReference type="Proteomes" id="UP000177967"/>
    </source>
</evidence>
<reference evidence="13 14" key="1">
    <citation type="journal article" date="2016" name="Nat. Commun.">
        <title>Thousands of microbial genomes shed light on interconnected biogeochemical processes in an aquifer system.</title>
        <authorList>
            <person name="Anantharaman K."/>
            <person name="Brown C.T."/>
            <person name="Hug L.A."/>
            <person name="Sharon I."/>
            <person name="Castelle C.J."/>
            <person name="Probst A.J."/>
            <person name="Thomas B.C."/>
            <person name="Singh A."/>
            <person name="Wilkins M.J."/>
            <person name="Karaoz U."/>
            <person name="Brodie E.L."/>
            <person name="Williams K.H."/>
            <person name="Hubbard S.S."/>
            <person name="Banfield J.F."/>
        </authorList>
    </citation>
    <scope>NUCLEOTIDE SEQUENCE [LARGE SCALE GENOMIC DNA]</scope>
</reference>
<dbReference type="GO" id="GO:0004222">
    <property type="term" value="F:metalloendopeptidase activity"/>
    <property type="evidence" value="ECO:0007669"/>
    <property type="project" value="InterPro"/>
</dbReference>
<evidence type="ECO:0000256" key="11">
    <source>
        <dbReference type="SAM" id="Phobius"/>
    </source>
</evidence>
<evidence type="ECO:0000313" key="13">
    <source>
        <dbReference type="EMBL" id="OGY08224.1"/>
    </source>
</evidence>
<gene>
    <name evidence="13" type="ORF">A2782_00395</name>
</gene>
<keyword evidence="6" id="KW-0378">Hydrolase</keyword>
<keyword evidence="9" id="KW-0482">Metalloprotease</keyword>
<keyword evidence="7" id="KW-0862">Zinc</keyword>
<evidence type="ECO:0000256" key="8">
    <source>
        <dbReference type="ARBA" id="ARBA00022989"/>
    </source>
</evidence>
<evidence type="ECO:0000256" key="10">
    <source>
        <dbReference type="ARBA" id="ARBA00023136"/>
    </source>
</evidence>
<dbReference type="AlphaFoldDB" id="A0A1G1UYK9"/>
<organism evidence="13 14">
    <name type="scientific">Candidatus Blackburnbacteria bacterium RIFCSPHIGHO2_01_FULL_43_15b</name>
    <dbReference type="NCBI Taxonomy" id="1797513"/>
    <lineage>
        <taxon>Bacteria</taxon>
        <taxon>Candidatus Blackburniibacteriota</taxon>
    </lineage>
</organism>
<comment type="caution">
    <text evidence="13">The sequence shown here is derived from an EMBL/GenBank/DDBJ whole genome shotgun (WGS) entry which is preliminary data.</text>
</comment>
<keyword evidence="8 11" id="KW-1133">Transmembrane helix</keyword>
<keyword evidence="5 11" id="KW-0812">Transmembrane</keyword>
<evidence type="ECO:0000259" key="12">
    <source>
        <dbReference type="SMART" id="SM00228"/>
    </source>
</evidence>
<evidence type="ECO:0000256" key="5">
    <source>
        <dbReference type="ARBA" id="ARBA00022692"/>
    </source>
</evidence>
<dbReference type="STRING" id="1797513.A2782_00395"/>
<feature type="transmembrane region" description="Helical" evidence="11">
    <location>
        <begin position="321"/>
        <end position="338"/>
    </location>
</feature>
<accession>A0A1G1UYK9</accession>
<comment type="cofactor">
    <cofactor evidence="1">
        <name>Zn(2+)</name>
        <dbReference type="ChEBI" id="CHEBI:29105"/>
    </cofactor>
</comment>
<evidence type="ECO:0000256" key="6">
    <source>
        <dbReference type="ARBA" id="ARBA00022801"/>
    </source>
</evidence>
<evidence type="ECO:0000256" key="9">
    <source>
        <dbReference type="ARBA" id="ARBA00023049"/>
    </source>
</evidence>
<dbReference type="PANTHER" id="PTHR42837:SF2">
    <property type="entry name" value="MEMBRANE METALLOPROTEASE ARASP2, CHLOROPLASTIC-RELATED"/>
    <property type="match status" value="1"/>
</dbReference>
<dbReference type="EMBL" id="MHBW01000030">
    <property type="protein sequence ID" value="OGY08224.1"/>
    <property type="molecule type" value="Genomic_DNA"/>
</dbReference>
<dbReference type="InterPro" id="IPR008915">
    <property type="entry name" value="Peptidase_M50"/>
</dbReference>
<keyword evidence="10 11" id="KW-0472">Membrane</keyword>
<dbReference type="GO" id="GO:0016020">
    <property type="term" value="C:membrane"/>
    <property type="evidence" value="ECO:0007669"/>
    <property type="project" value="UniProtKB-SubCell"/>
</dbReference>
<dbReference type="Gene3D" id="2.30.42.10">
    <property type="match status" value="1"/>
</dbReference>
<dbReference type="Pfam" id="PF02163">
    <property type="entry name" value="Peptidase_M50"/>
    <property type="match status" value="1"/>
</dbReference>
<dbReference type="SUPFAM" id="SSF50156">
    <property type="entry name" value="PDZ domain-like"/>
    <property type="match status" value="1"/>
</dbReference>
<keyword evidence="4" id="KW-0645">Protease</keyword>
<evidence type="ECO:0000256" key="4">
    <source>
        <dbReference type="ARBA" id="ARBA00022670"/>
    </source>
</evidence>
<evidence type="ECO:0000256" key="3">
    <source>
        <dbReference type="ARBA" id="ARBA00007931"/>
    </source>
</evidence>
<dbReference type="InterPro" id="IPR001478">
    <property type="entry name" value="PDZ"/>
</dbReference>
<feature type="transmembrane region" description="Helical" evidence="11">
    <location>
        <begin position="270"/>
        <end position="290"/>
    </location>
</feature>
<dbReference type="InterPro" id="IPR036034">
    <property type="entry name" value="PDZ_sf"/>
</dbReference>
<dbReference type="GO" id="GO:0006508">
    <property type="term" value="P:proteolysis"/>
    <property type="evidence" value="ECO:0007669"/>
    <property type="project" value="UniProtKB-KW"/>
</dbReference>
<protein>
    <recommendedName>
        <fullName evidence="12">PDZ domain-containing protein</fullName>
    </recommendedName>
</protein>
<dbReference type="CDD" id="cd06163">
    <property type="entry name" value="S2P-M50_PDZ_RseP-like"/>
    <property type="match status" value="1"/>
</dbReference>
<comment type="subcellular location">
    <subcellularLocation>
        <location evidence="2">Membrane</location>
        <topology evidence="2">Multi-pass membrane protein</topology>
    </subcellularLocation>
</comment>
<dbReference type="PANTHER" id="PTHR42837">
    <property type="entry name" value="REGULATOR OF SIGMA-E PROTEASE RSEP"/>
    <property type="match status" value="1"/>
</dbReference>
<name>A0A1G1UYK9_9BACT</name>
<evidence type="ECO:0000256" key="1">
    <source>
        <dbReference type="ARBA" id="ARBA00001947"/>
    </source>
</evidence>
<comment type="similarity">
    <text evidence="3">Belongs to the peptidase M50B family.</text>
</comment>
<dbReference type="InterPro" id="IPR004387">
    <property type="entry name" value="Pept_M50_Zn"/>
</dbReference>
<feature type="domain" description="PDZ" evidence="12">
    <location>
        <begin position="90"/>
        <end position="158"/>
    </location>
</feature>
<proteinExistence type="inferred from homology"/>
<evidence type="ECO:0000256" key="2">
    <source>
        <dbReference type="ARBA" id="ARBA00004141"/>
    </source>
</evidence>
<evidence type="ECO:0000256" key="7">
    <source>
        <dbReference type="ARBA" id="ARBA00022833"/>
    </source>
</evidence>
<dbReference type="SMART" id="SM00228">
    <property type="entry name" value="PDZ"/>
    <property type="match status" value="1"/>
</dbReference>